<keyword evidence="2" id="KW-0677">Repeat</keyword>
<evidence type="ECO:0000313" key="10">
    <source>
        <dbReference type="EMBL" id="RUP52273.1"/>
    </source>
</evidence>
<dbReference type="GO" id="GO:0051082">
    <property type="term" value="F:unfolded protein binding"/>
    <property type="evidence" value="ECO:0007669"/>
    <property type="project" value="InterPro"/>
</dbReference>
<dbReference type="PROSITE" id="PS00636">
    <property type="entry name" value="DNAJ_1"/>
    <property type="match status" value="1"/>
</dbReference>
<dbReference type="HAMAP" id="MF_01152">
    <property type="entry name" value="DnaJ"/>
    <property type="match status" value="1"/>
</dbReference>
<dbReference type="InterPro" id="IPR001305">
    <property type="entry name" value="HSP_DnaJ_Cys-rich_dom"/>
</dbReference>
<protein>
    <submittedName>
        <fullName evidence="10">Uncharacterized protein</fullName>
    </submittedName>
</protein>
<evidence type="ECO:0000256" key="4">
    <source>
        <dbReference type="ARBA" id="ARBA00022833"/>
    </source>
</evidence>
<dbReference type="AlphaFoldDB" id="A0A433DN51"/>
<dbReference type="PROSITE" id="PS51188">
    <property type="entry name" value="ZF_CR"/>
    <property type="match status" value="1"/>
</dbReference>
<dbReference type="InterPro" id="IPR012724">
    <property type="entry name" value="DnaJ"/>
</dbReference>
<dbReference type="PROSITE" id="PS50076">
    <property type="entry name" value="DNAJ_2"/>
    <property type="match status" value="1"/>
</dbReference>
<dbReference type="SUPFAM" id="SSF49493">
    <property type="entry name" value="HSP40/DnaJ peptide-binding domain"/>
    <property type="match status" value="2"/>
</dbReference>
<dbReference type="CDD" id="cd06257">
    <property type="entry name" value="DnaJ"/>
    <property type="match status" value="1"/>
</dbReference>
<dbReference type="CDD" id="cd10719">
    <property type="entry name" value="DnaJ_zf"/>
    <property type="match status" value="1"/>
</dbReference>
<evidence type="ECO:0000256" key="2">
    <source>
        <dbReference type="ARBA" id="ARBA00022737"/>
    </source>
</evidence>
<sequence>MRHTLLLTLLALLALVLLAAAGRDYYKILDVSRGAHKRDIKKQYKALSKKYHPDKNPGNKEAEDKFVELAEAYEVLVDEDKRRIYDQYGEEGLKQGGGQNFHDPFDIFGQFFGGGGHFQKNQQERKGPDLLVDLDVTLEELYLGTDIDVDVSKQVYCDHCRGTGAKNPEDVKTCPVCQGSGTRIIRHVLAPGMFQQTQTTCDQCGGKGKIIKEQCPVCEGRKVRRGNEQMTITIERGLADWQSIVFEREGDESPDIIPGDIIYTIRQVAHPTFVREGNNLYVKETINLIESLTGFEKTIIHLDGAVVTLKRTGAVTPHGFVQTIVGQGMPHHQSPSDKGDLFVEYAVVFPTKVDPQIVERE</sequence>
<evidence type="ECO:0000256" key="1">
    <source>
        <dbReference type="ARBA" id="ARBA00022723"/>
    </source>
</evidence>
<evidence type="ECO:0000313" key="11">
    <source>
        <dbReference type="Proteomes" id="UP000268093"/>
    </source>
</evidence>
<proteinExistence type="inferred from homology"/>
<evidence type="ECO:0000256" key="7">
    <source>
        <dbReference type="SAM" id="SignalP"/>
    </source>
</evidence>
<dbReference type="CDD" id="cd10747">
    <property type="entry name" value="DnaJ_C"/>
    <property type="match status" value="1"/>
</dbReference>
<gene>
    <name evidence="10" type="ORF">BC936DRAFT_149530</name>
</gene>
<evidence type="ECO:0000256" key="5">
    <source>
        <dbReference type="ARBA" id="ARBA00023186"/>
    </source>
</evidence>
<dbReference type="InterPro" id="IPR018253">
    <property type="entry name" value="DnaJ_domain_CS"/>
</dbReference>
<dbReference type="GO" id="GO:0006457">
    <property type="term" value="P:protein folding"/>
    <property type="evidence" value="ECO:0007669"/>
    <property type="project" value="InterPro"/>
</dbReference>
<dbReference type="InterPro" id="IPR008971">
    <property type="entry name" value="HSP40/DnaJ_pept-bd"/>
</dbReference>
<dbReference type="InterPro" id="IPR036869">
    <property type="entry name" value="J_dom_sf"/>
</dbReference>
<keyword evidence="7" id="KW-0732">Signal</keyword>
<dbReference type="GO" id="GO:0009408">
    <property type="term" value="P:response to heat"/>
    <property type="evidence" value="ECO:0007669"/>
    <property type="project" value="InterPro"/>
</dbReference>
<feature type="domain" description="CR-type" evidence="9">
    <location>
        <begin position="144"/>
        <end position="227"/>
    </location>
</feature>
<feature type="signal peptide" evidence="7">
    <location>
        <begin position="1"/>
        <end position="21"/>
    </location>
</feature>
<dbReference type="OrthoDB" id="550424at2759"/>
<dbReference type="GO" id="GO:0005524">
    <property type="term" value="F:ATP binding"/>
    <property type="evidence" value="ECO:0007669"/>
    <property type="project" value="InterPro"/>
</dbReference>
<dbReference type="EMBL" id="RBNI01000090">
    <property type="protein sequence ID" value="RUP52273.1"/>
    <property type="molecule type" value="Genomic_DNA"/>
</dbReference>
<reference evidence="10 11" key="1">
    <citation type="journal article" date="2018" name="New Phytol.">
        <title>Phylogenomics of Endogonaceae and evolution of mycorrhizas within Mucoromycota.</title>
        <authorList>
            <person name="Chang Y."/>
            <person name="Desiro A."/>
            <person name="Na H."/>
            <person name="Sandor L."/>
            <person name="Lipzen A."/>
            <person name="Clum A."/>
            <person name="Barry K."/>
            <person name="Grigoriev I.V."/>
            <person name="Martin F.M."/>
            <person name="Stajich J.E."/>
            <person name="Smith M.E."/>
            <person name="Bonito G."/>
            <person name="Spatafora J.W."/>
        </authorList>
    </citation>
    <scope>NUCLEOTIDE SEQUENCE [LARGE SCALE GENOMIC DNA]</scope>
    <source>
        <strain evidence="10 11">GMNB39</strain>
    </source>
</reference>
<dbReference type="Gene3D" id="1.10.287.110">
    <property type="entry name" value="DnaJ domain"/>
    <property type="match status" value="1"/>
</dbReference>
<evidence type="ECO:0000256" key="3">
    <source>
        <dbReference type="ARBA" id="ARBA00022771"/>
    </source>
</evidence>
<dbReference type="Gene3D" id="2.60.260.20">
    <property type="entry name" value="Urease metallochaperone UreE, N-terminal domain"/>
    <property type="match status" value="2"/>
</dbReference>
<evidence type="ECO:0000256" key="6">
    <source>
        <dbReference type="PROSITE-ProRule" id="PRU00546"/>
    </source>
</evidence>
<dbReference type="Pfam" id="PF01556">
    <property type="entry name" value="DnaJ_C"/>
    <property type="match status" value="1"/>
</dbReference>
<dbReference type="InterPro" id="IPR001623">
    <property type="entry name" value="DnaJ_domain"/>
</dbReference>
<organism evidence="10 11">
    <name type="scientific">Jimgerdemannia flammicorona</name>
    <dbReference type="NCBI Taxonomy" id="994334"/>
    <lineage>
        <taxon>Eukaryota</taxon>
        <taxon>Fungi</taxon>
        <taxon>Fungi incertae sedis</taxon>
        <taxon>Mucoromycota</taxon>
        <taxon>Mucoromycotina</taxon>
        <taxon>Endogonomycetes</taxon>
        <taxon>Endogonales</taxon>
        <taxon>Endogonaceae</taxon>
        <taxon>Jimgerdemannia</taxon>
    </lineage>
</organism>
<keyword evidence="1 6" id="KW-0479">Metal-binding</keyword>
<keyword evidence="4 6" id="KW-0862">Zinc</keyword>
<evidence type="ECO:0000259" key="8">
    <source>
        <dbReference type="PROSITE" id="PS50076"/>
    </source>
</evidence>
<dbReference type="GO" id="GO:0008270">
    <property type="term" value="F:zinc ion binding"/>
    <property type="evidence" value="ECO:0007669"/>
    <property type="project" value="UniProtKB-KW"/>
</dbReference>
<dbReference type="FunFam" id="2.60.260.20:FF:000013">
    <property type="entry name" value="DnaJ subfamily B member 11"/>
    <property type="match status" value="1"/>
</dbReference>
<dbReference type="InterPro" id="IPR002939">
    <property type="entry name" value="DnaJ_C"/>
</dbReference>
<feature type="zinc finger region" description="CR-type" evidence="6">
    <location>
        <begin position="144"/>
        <end position="227"/>
    </location>
</feature>
<keyword evidence="11" id="KW-1185">Reference proteome</keyword>
<dbReference type="SMART" id="SM00271">
    <property type="entry name" value="DnaJ"/>
    <property type="match status" value="1"/>
</dbReference>
<dbReference type="Gene3D" id="2.10.230.10">
    <property type="entry name" value="Heat shock protein DnaJ, cysteine-rich domain"/>
    <property type="match status" value="1"/>
</dbReference>
<dbReference type="InterPro" id="IPR044713">
    <property type="entry name" value="DNJA1/2-like"/>
</dbReference>
<dbReference type="SUPFAM" id="SSF57938">
    <property type="entry name" value="DnaJ/Hsp40 cysteine-rich domain"/>
    <property type="match status" value="1"/>
</dbReference>
<dbReference type="Pfam" id="PF00226">
    <property type="entry name" value="DnaJ"/>
    <property type="match status" value="1"/>
</dbReference>
<dbReference type="InterPro" id="IPR036410">
    <property type="entry name" value="HSP_DnaJ_Cys-rich_dom_sf"/>
</dbReference>
<dbReference type="FunFam" id="2.10.230.10:FF:000002">
    <property type="entry name" value="Molecular chaperone DnaJ"/>
    <property type="match status" value="1"/>
</dbReference>
<comment type="caution">
    <text evidence="10">The sequence shown here is derived from an EMBL/GenBank/DDBJ whole genome shotgun (WGS) entry which is preliminary data.</text>
</comment>
<dbReference type="GO" id="GO:0030544">
    <property type="term" value="F:Hsp70 protein binding"/>
    <property type="evidence" value="ECO:0007669"/>
    <property type="project" value="InterPro"/>
</dbReference>
<feature type="chain" id="PRO_5019120590" evidence="7">
    <location>
        <begin position="22"/>
        <end position="361"/>
    </location>
</feature>
<dbReference type="Proteomes" id="UP000268093">
    <property type="component" value="Unassembled WGS sequence"/>
</dbReference>
<feature type="domain" description="J" evidence="8">
    <location>
        <begin position="24"/>
        <end position="89"/>
    </location>
</feature>
<dbReference type="PANTHER" id="PTHR43888">
    <property type="entry name" value="DNAJ-LIKE-2, ISOFORM A-RELATED"/>
    <property type="match status" value="1"/>
</dbReference>
<keyword evidence="5" id="KW-0143">Chaperone</keyword>
<dbReference type="SUPFAM" id="SSF46565">
    <property type="entry name" value="Chaperone J-domain"/>
    <property type="match status" value="1"/>
</dbReference>
<keyword evidence="3 6" id="KW-0863">Zinc-finger</keyword>
<evidence type="ECO:0000259" key="9">
    <source>
        <dbReference type="PROSITE" id="PS51188"/>
    </source>
</evidence>
<dbReference type="Pfam" id="PF00684">
    <property type="entry name" value="DnaJ_CXXCXGXG"/>
    <property type="match status" value="1"/>
</dbReference>
<dbReference type="PRINTS" id="PR00625">
    <property type="entry name" value="JDOMAIN"/>
</dbReference>
<accession>A0A433DN51</accession>
<name>A0A433DN51_9FUNG</name>